<protein>
    <recommendedName>
        <fullName evidence="8">Glycogen synthase</fullName>
        <ecNumber evidence="8">2.4.1.21</ecNumber>
    </recommendedName>
    <alternativeName>
        <fullName evidence="8">Starch [bacterial glycogen] synthase</fullName>
    </alternativeName>
</protein>
<dbReference type="Pfam" id="PF00534">
    <property type="entry name" value="Glycos_transf_1"/>
    <property type="match status" value="1"/>
</dbReference>
<dbReference type="InterPro" id="IPR001296">
    <property type="entry name" value="Glyco_trans_1"/>
</dbReference>
<dbReference type="EC" id="2.4.1.21" evidence="8"/>
<comment type="caution">
    <text evidence="11">The sequence shown here is derived from an EMBL/GenBank/DDBJ whole genome shotgun (WGS) entry which is preliminary data.</text>
</comment>
<evidence type="ECO:0000256" key="7">
    <source>
        <dbReference type="ARBA" id="ARBA00023056"/>
    </source>
</evidence>
<keyword evidence="12" id="KW-1185">Reference proteome</keyword>
<evidence type="ECO:0000256" key="5">
    <source>
        <dbReference type="ARBA" id="ARBA00022676"/>
    </source>
</evidence>
<dbReference type="CDD" id="cd03791">
    <property type="entry name" value="GT5_Glycogen_synthase_DULL1-like"/>
    <property type="match status" value="1"/>
</dbReference>
<dbReference type="HAMAP" id="MF_00484">
    <property type="entry name" value="Glycogen_synth"/>
    <property type="match status" value="1"/>
</dbReference>
<dbReference type="Pfam" id="PF08323">
    <property type="entry name" value="Glyco_transf_5"/>
    <property type="match status" value="1"/>
</dbReference>
<feature type="domain" description="Starch synthase catalytic" evidence="10">
    <location>
        <begin position="15"/>
        <end position="253"/>
    </location>
</feature>
<dbReference type="Proteomes" id="UP000011682">
    <property type="component" value="Unassembled WGS sequence"/>
</dbReference>
<dbReference type="PANTHER" id="PTHR45825:SF11">
    <property type="entry name" value="ALPHA AMYLASE DOMAIN-CONTAINING PROTEIN"/>
    <property type="match status" value="1"/>
</dbReference>
<feature type="binding site" evidence="8">
    <location>
        <position position="28"/>
    </location>
    <ligand>
        <name>ADP-alpha-D-glucose</name>
        <dbReference type="ChEBI" id="CHEBI:57498"/>
    </ligand>
</feature>
<organism evidence="11 12">
    <name type="scientific">Cystobacter fuscus (strain ATCC 25194 / DSM 2262 / NBRC 100088 / M29)</name>
    <dbReference type="NCBI Taxonomy" id="1242864"/>
    <lineage>
        <taxon>Bacteria</taxon>
        <taxon>Pseudomonadati</taxon>
        <taxon>Myxococcota</taxon>
        <taxon>Myxococcia</taxon>
        <taxon>Myxococcales</taxon>
        <taxon>Cystobacterineae</taxon>
        <taxon>Archangiaceae</taxon>
        <taxon>Cystobacter</taxon>
    </lineage>
</organism>
<dbReference type="UniPathway" id="UPA00164"/>
<dbReference type="GO" id="GO:0004373">
    <property type="term" value="F:alpha-1,4-glucan glucosyltransferase (UDP-glucose donor) activity"/>
    <property type="evidence" value="ECO:0007669"/>
    <property type="project" value="InterPro"/>
</dbReference>
<gene>
    <name evidence="8" type="primary">glgA</name>
    <name evidence="11" type="ORF">D187_000222</name>
</gene>
<evidence type="ECO:0000256" key="3">
    <source>
        <dbReference type="ARBA" id="ARBA00004964"/>
    </source>
</evidence>
<comment type="function">
    <text evidence="2 8">Synthesizes alpha-1,4-glucan chains using ADP-glucose.</text>
</comment>
<name>S9PKL9_CYSF2</name>
<evidence type="ECO:0000313" key="12">
    <source>
        <dbReference type="Proteomes" id="UP000011682"/>
    </source>
</evidence>
<dbReference type="GO" id="GO:0009011">
    <property type="term" value="F:alpha-1,4-glucan glucosyltransferase (ADP-glucose donor) activity"/>
    <property type="evidence" value="ECO:0007669"/>
    <property type="project" value="UniProtKB-UniRule"/>
</dbReference>
<dbReference type="NCBIfam" id="TIGR02095">
    <property type="entry name" value="glgA"/>
    <property type="match status" value="1"/>
</dbReference>
<evidence type="ECO:0000313" key="11">
    <source>
        <dbReference type="EMBL" id="EPX64800.1"/>
    </source>
</evidence>
<evidence type="ECO:0000256" key="1">
    <source>
        <dbReference type="ARBA" id="ARBA00001478"/>
    </source>
</evidence>
<evidence type="ECO:0000259" key="10">
    <source>
        <dbReference type="Pfam" id="PF08323"/>
    </source>
</evidence>
<evidence type="ECO:0000256" key="4">
    <source>
        <dbReference type="ARBA" id="ARBA00010281"/>
    </source>
</evidence>
<dbReference type="GO" id="GO:0005978">
    <property type="term" value="P:glycogen biosynthetic process"/>
    <property type="evidence" value="ECO:0007669"/>
    <property type="project" value="UniProtKB-UniRule"/>
</dbReference>
<comment type="catalytic activity">
    <reaction evidence="1 8">
        <text>[(1-&gt;4)-alpha-D-glucosyl](n) + ADP-alpha-D-glucose = [(1-&gt;4)-alpha-D-glucosyl](n+1) + ADP + H(+)</text>
        <dbReference type="Rhea" id="RHEA:18189"/>
        <dbReference type="Rhea" id="RHEA-COMP:9584"/>
        <dbReference type="Rhea" id="RHEA-COMP:9587"/>
        <dbReference type="ChEBI" id="CHEBI:15378"/>
        <dbReference type="ChEBI" id="CHEBI:15444"/>
        <dbReference type="ChEBI" id="CHEBI:57498"/>
        <dbReference type="ChEBI" id="CHEBI:456216"/>
        <dbReference type="EC" id="2.4.1.21"/>
    </reaction>
</comment>
<dbReference type="EMBL" id="ANAH02000001">
    <property type="protein sequence ID" value="EPX64800.1"/>
    <property type="molecule type" value="Genomic_DNA"/>
</dbReference>
<dbReference type="PANTHER" id="PTHR45825">
    <property type="entry name" value="GRANULE-BOUND STARCH SYNTHASE 1, CHLOROPLASTIC/AMYLOPLASTIC"/>
    <property type="match status" value="1"/>
</dbReference>
<comment type="similarity">
    <text evidence="4 8">Belongs to the glycosyltransferase 1 family. Bacterial/plant glycogen synthase subfamily.</text>
</comment>
<dbReference type="eggNOG" id="COG0297">
    <property type="taxonomic scope" value="Bacteria"/>
</dbReference>
<keyword evidence="7 8" id="KW-0320">Glycogen biosynthesis</keyword>
<dbReference type="SUPFAM" id="SSF53756">
    <property type="entry name" value="UDP-Glycosyltransferase/glycogen phosphorylase"/>
    <property type="match status" value="1"/>
</dbReference>
<dbReference type="InterPro" id="IPR013534">
    <property type="entry name" value="Starch_synth_cat_dom"/>
</dbReference>
<accession>S9PKL9</accession>
<evidence type="ECO:0000259" key="9">
    <source>
        <dbReference type="Pfam" id="PF00534"/>
    </source>
</evidence>
<keyword evidence="5 8" id="KW-0328">Glycosyltransferase</keyword>
<dbReference type="AlphaFoldDB" id="S9PKL9"/>
<dbReference type="GO" id="GO:0005829">
    <property type="term" value="C:cytosol"/>
    <property type="evidence" value="ECO:0007669"/>
    <property type="project" value="TreeGrafter"/>
</dbReference>
<keyword evidence="6 8" id="KW-0808">Transferase</keyword>
<dbReference type="Gene3D" id="3.40.50.2000">
    <property type="entry name" value="Glycogen Phosphorylase B"/>
    <property type="match status" value="2"/>
</dbReference>
<reference evidence="11" key="1">
    <citation type="submission" date="2013-05" db="EMBL/GenBank/DDBJ databases">
        <title>Genome assembly of Cystobacter fuscus DSM 2262.</title>
        <authorList>
            <person name="Sharma G."/>
            <person name="Khatri I."/>
            <person name="Kaur C."/>
            <person name="Mayilraj S."/>
            <person name="Subramanian S."/>
        </authorList>
    </citation>
    <scope>NUCLEOTIDE SEQUENCE [LARGE SCALE GENOMIC DNA]</scope>
    <source>
        <strain evidence="11">DSM 2262</strain>
    </source>
</reference>
<evidence type="ECO:0000256" key="6">
    <source>
        <dbReference type="ARBA" id="ARBA00022679"/>
    </source>
</evidence>
<feature type="domain" description="Glycosyl transferase family 1" evidence="9">
    <location>
        <begin position="296"/>
        <end position="446"/>
    </location>
</feature>
<sequence length="488" mass="54082">MLTHPFLTSSFRSMKILYVASEVTPFSKTGGLGDVSGALPAALAALGHEVKVVSPRYSSVQDARLTPTGHTVELRFPFGTERGPLLSLQLAPRLELLFLEHEHYFQRPGLYGDSGGEYGDNPRRFAYLCLGALQAAQRLGFIPDIIHVNDWQTGLLPVALRRGFQETELGRAKSVLTIHNLAYQGQFGKHVMDELGLPWELFTAERGLEFYDGVNFLKGGLQFADALTTVSPTYAREIQWPEAGANLDGLLRHRQGVLTGILNGVDVDEWNPETDRHLPARYGVEDLTGKAACRRELLRRFGLEDTGAPVFGIVSRLAWQKGVDLLLEVLPTALQEDIRFVAVGNGEWSYEEGLRALQRRFPDKVGAFIGFDPALSHLLEAGSDFFIMPSRYEPCGLNQMYSLRYGTVPIVRATGGLADTVDGSDDGTGIVFNDFVPEALLWALGRARALYADPERLRAFQRRGMVQDFSWGASARMYERLFASLLAE</sequence>
<dbReference type="NCBIfam" id="NF001899">
    <property type="entry name" value="PRK00654.1-2"/>
    <property type="match status" value="1"/>
</dbReference>
<evidence type="ECO:0000256" key="2">
    <source>
        <dbReference type="ARBA" id="ARBA00002764"/>
    </source>
</evidence>
<evidence type="ECO:0000256" key="8">
    <source>
        <dbReference type="HAMAP-Rule" id="MF_00484"/>
    </source>
</evidence>
<comment type="pathway">
    <text evidence="3 8">Glycan biosynthesis; glycogen biosynthesis.</text>
</comment>
<dbReference type="InterPro" id="IPR011835">
    <property type="entry name" value="GS/SS"/>
</dbReference>
<proteinExistence type="inferred from homology"/>